<dbReference type="EMBL" id="CP031124">
    <property type="protein sequence ID" value="AXF86146.1"/>
    <property type="molecule type" value="Genomic_DNA"/>
</dbReference>
<name>A0A345DCQ8_9BURK</name>
<accession>A0A345DCQ8</accession>
<dbReference type="OrthoDB" id="8611422at2"/>
<protein>
    <recommendedName>
        <fullName evidence="4">Lipoprotein</fullName>
    </recommendedName>
</protein>
<proteinExistence type="predicted"/>
<dbReference type="KEGG" id="hyf:DTO96_101887"/>
<evidence type="ECO:0008006" key="4">
    <source>
        <dbReference type="Google" id="ProtNLM"/>
    </source>
</evidence>
<dbReference type="AlphaFoldDB" id="A0A345DCQ8"/>
<organism evidence="2 3">
    <name type="scientific">Ephemeroptericola cinctiostellae</name>
    <dbReference type="NCBI Taxonomy" id="2268024"/>
    <lineage>
        <taxon>Bacteria</taxon>
        <taxon>Pseudomonadati</taxon>
        <taxon>Pseudomonadota</taxon>
        <taxon>Betaproteobacteria</taxon>
        <taxon>Burkholderiales</taxon>
        <taxon>Burkholderiaceae</taxon>
        <taxon>Ephemeroptericola</taxon>
    </lineage>
</organism>
<evidence type="ECO:0000313" key="3">
    <source>
        <dbReference type="Proteomes" id="UP000252182"/>
    </source>
</evidence>
<gene>
    <name evidence="2" type="ORF">DTO96_101887</name>
</gene>
<dbReference type="Proteomes" id="UP000252182">
    <property type="component" value="Chromosome"/>
</dbReference>
<dbReference type="RefSeq" id="WP_114563256.1">
    <property type="nucleotide sequence ID" value="NZ_CP031124.1"/>
</dbReference>
<feature type="region of interest" description="Disordered" evidence="1">
    <location>
        <begin position="390"/>
        <end position="413"/>
    </location>
</feature>
<dbReference type="PROSITE" id="PS51257">
    <property type="entry name" value="PROKAR_LIPOPROTEIN"/>
    <property type="match status" value="1"/>
</dbReference>
<sequence length="413" mass="45269">MYRKITVSALCISGLGLTGCSNLSEIQKMPANQAITTAWQNTLSAPNFAYSLSSGVDALSLTSDNPETIKINQAINRLGKNFIFEAAGVVDNTNQRYDLTPTYRYDSQNLKLSVSLPIVYSGQQKALYANLSAFDGLLNESNNVGKYSRFDMSRFPIEEKSGKIIAVLKKFQHSYYDGMNASAFSELPLTDADKVQHIVRKIQVKSNPSQVFEHMPMLMSDFVELFKVDPKQDDASKDSIALQAKLERSIEGNSELLPSKKMMDELAKMIDPASEQIEVFGFNKAGQLVENEVKSNVIIAPEANQGTAEHTKEKTGLEAIKGIRMSSHSSMRLYDYGVAKSAEPLTAENTVDGFENLKGSLLGQTFVDKIAPRSEVSEAANASTATDAAKAVAGKTAKPMTHRVDRRVRAKAK</sequence>
<evidence type="ECO:0000313" key="2">
    <source>
        <dbReference type="EMBL" id="AXF86146.1"/>
    </source>
</evidence>
<evidence type="ECO:0000256" key="1">
    <source>
        <dbReference type="SAM" id="MobiDB-lite"/>
    </source>
</evidence>
<reference evidence="3" key="1">
    <citation type="submission" date="2018-07" db="EMBL/GenBank/DDBJ databases">
        <authorList>
            <person name="Kim H."/>
        </authorList>
    </citation>
    <scope>NUCLEOTIDE SEQUENCE [LARGE SCALE GENOMIC DNA]</scope>
    <source>
        <strain evidence="3">F02</strain>
    </source>
</reference>
<keyword evidence="3" id="KW-1185">Reference proteome</keyword>
<feature type="compositionally biased region" description="Basic residues" evidence="1">
    <location>
        <begin position="400"/>
        <end position="413"/>
    </location>
</feature>